<dbReference type="AlphaFoldDB" id="A0A6M3M804"/>
<reference evidence="2" key="1">
    <citation type="submission" date="2020-03" db="EMBL/GenBank/DDBJ databases">
        <title>The deep terrestrial virosphere.</title>
        <authorList>
            <person name="Holmfeldt K."/>
            <person name="Nilsson E."/>
            <person name="Simone D."/>
            <person name="Lopez-Fernandez M."/>
            <person name="Wu X."/>
            <person name="de Brujin I."/>
            <person name="Lundin D."/>
            <person name="Andersson A."/>
            <person name="Bertilsson S."/>
            <person name="Dopson M."/>
        </authorList>
    </citation>
    <scope>NUCLEOTIDE SEQUENCE</scope>
    <source>
        <strain evidence="1">MM171A00660</strain>
        <strain evidence="2">MM171B00538</strain>
    </source>
</reference>
<protein>
    <submittedName>
        <fullName evidence="2">Uncharacterized protein</fullName>
    </submittedName>
</protein>
<name>A0A6M3M804_9ZZZZ</name>
<organism evidence="2">
    <name type="scientific">viral metagenome</name>
    <dbReference type="NCBI Taxonomy" id="1070528"/>
    <lineage>
        <taxon>unclassified sequences</taxon>
        <taxon>metagenomes</taxon>
        <taxon>organismal metagenomes</taxon>
    </lineage>
</organism>
<dbReference type="EMBL" id="MT143865">
    <property type="protein sequence ID" value="QJB03917.1"/>
    <property type="molecule type" value="Genomic_DNA"/>
</dbReference>
<evidence type="ECO:0000313" key="1">
    <source>
        <dbReference type="EMBL" id="QJB00211.1"/>
    </source>
</evidence>
<proteinExistence type="predicted"/>
<gene>
    <name evidence="1" type="ORF">MM171A00660_0036</name>
    <name evidence="2" type="ORF">MM171B00538_0031</name>
</gene>
<accession>A0A6M3M804</accession>
<evidence type="ECO:0000313" key="2">
    <source>
        <dbReference type="EMBL" id="QJB03917.1"/>
    </source>
</evidence>
<dbReference type="EMBL" id="MT143684">
    <property type="protein sequence ID" value="QJB00211.1"/>
    <property type="molecule type" value="Genomic_DNA"/>
</dbReference>
<sequence>MPSKAASSAMGARLYAEIQRREELAKRLKDLNIVAEFTEEWDNTLDLLRAIRDDNVEFYMLT</sequence>